<gene>
    <name evidence="2" type="ORF">SAMN05444339_10970</name>
</gene>
<proteinExistence type="predicted"/>
<feature type="transmembrane region" description="Helical" evidence="1">
    <location>
        <begin position="70"/>
        <end position="88"/>
    </location>
</feature>
<keyword evidence="1" id="KW-1133">Transmembrane helix</keyword>
<evidence type="ECO:0000313" key="2">
    <source>
        <dbReference type="EMBL" id="SHF63210.1"/>
    </source>
</evidence>
<dbReference type="RefSeq" id="WP_072858255.1">
    <property type="nucleotide sequence ID" value="NZ_FQUE01000009.1"/>
</dbReference>
<protein>
    <submittedName>
        <fullName evidence="2">Uncharacterized protein</fullName>
    </submittedName>
</protein>
<sequence length="118" mass="12099">MYYIPHRNPAGGAMVAVSGLIAAVIAAYAFLMPLTGVNNTAGPLLVILAGVLLIIGGLILRMAVGRGLRITMRILILLALAGTAVAGLLLHQNLIALAMIIGLIGVIIDIIRPGRTAA</sequence>
<organism evidence="2 3">
    <name type="scientific">Loktanella atrilutea</name>
    <dbReference type="NCBI Taxonomy" id="366533"/>
    <lineage>
        <taxon>Bacteria</taxon>
        <taxon>Pseudomonadati</taxon>
        <taxon>Pseudomonadota</taxon>
        <taxon>Alphaproteobacteria</taxon>
        <taxon>Rhodobacterales</taxon>
        <taxon>Roseobacteraceae</taxon>
        <taxon>Loktanella</taxon>
    </lineage>
</organism>
<dbReference type="STRING" id="366533.SAMN05444339_10970"/>
<keyword evidence="3" id="KW-1185">Reference proteome</keyword>
<evidence type="ECO:0000313" key="3">
    <source>
        <dbReference type="Proteomes" id="UP000183987"/>
    </source>
</evidence>
<keyword evidence="1" id="KW-0472">Membrane</keyword>
<dbReference type="Proteomes" id="UP000183987">
    <property type="component" value="Unassembled WGS sequence"/>
</dbReference>
<dbReference type="EMBL" id="FQUE01000009">
    <property type="protein sequence ID" value="SHF63210.1"/>
    <property type="molecule type" value="Genomic_DNA"/>
</dbReference>
<reference evidence="3" key="1">
    <citation type="submission" date="2016-11" db="EMBL/GenBank/DDBJ databases">
        <authorList>
            <person name="Varghese N."/>
            <person name="Submissions S."/>
        </authorList>
    </citation>
    <scope>NUCLEOTIDE SEQUENCE [LARGE SCALE GENOMIC DNA]</scope>
    <source>
        <strain evidence="3">DSM 29326</strain>
    </source>
</reference>
<keyword evidence="1" id="KW-0812">Transmembrane</keyword>
<name>A0A1M5D8L6_LOKAT</name>
<evidence type="ECO:0000256" key="1">
    <source>
        <dbReference type="SAM" id="Phobius"/>
    </source>
</evidence>
<feature type="transmembrane region" description="Helical" evidence="1">
    <location>
        <begin position="12"/>
        <end position="31"/>
    </location>
</feature>
<dbReference type="AlphaFoldDB" id="A0A1M5D8L6"/>
<feature type="transmembrane region" description="Helical" evidence="1">
    <location>
        <begin position="94"/>
        <end position="111"/>
    </location>
</feature>
<feature type="transmembrane region" description="Helical" evidence="1">
    <location>
        <begin position="43"/>
        <end position="63"/>
    </location>
</feature>
<accession>A0A1M5D8L6</accession>